<keyword evidence="4" id="KW-0411">Iron-sulfur</keyword>
<dbReference type="InterPro" id="IPR042216">
    <property type="entry name" value="MitoNEET_CISD"/>
</dbReference>
<evidence type="ECO:0000259" key="6">
    <source>
        <dbReference type="SMART" id="SM00704"/>
    </source>
</evidence>
<keyword evidence="3" id="KW-0408">Iron</keyword>
<evidence type="ECO:0000256" key="5">
    <source>
        <dbReference type="ARBA" id="ARBA00034078"/>
    </source>
</evidence>
<keyword evidence="8" id="KW-1185">Reference proteome</keyword>
<evidence type="ECO:0000313" key="8">
    <source>
        <dbReference type="Proteomes" id="UP000007014"/>
    </source>
</evidence>
<dbReference type="Pfam" id="PF09360">
    <property type="entry name" value="zf-CDGSH"/>
    <property type="match status" value="1"/>
</dbReference>
<dbReference type="InterPro" id="IPR018967">
    <property type="entry name" value="FeS-contain_CDGSH-typ"/>
</dbReference>
<dbReference type="GO" id="GO:0051537">
    <property type="term" value="F:2 iron, 2 sulfur cluster binding"/>
    <property type="evidence" value="ECO:0007669"/>
    <property type="project" value="UniProtKB-KW"/>
</dbReference>
<feature type="domain" description="Iron-binding zinc finger CDGSH type" evidence="6">
    <location>
        <begin position="51"/>
        <end position="88"/>
    </location>
</feature>
<evidence type="ECO:0000313" key="7">
    <source>
        <dbReference type="EMBL" id="BAM78949.1"/>
    </source>
</evidence>
<dbReference type="SMART" id="SM00704">
    <property type="entry name" value="ZnF_CDGSH"/>
    <property type="match status" value="1"/>
</dbReference>
<name>M1V6I0_CYAM1</name>
<dbReference type="Proteomes" id="UP000007014">
    <property type="component" value="Chromosome 2"/>
</dbReference>
<dbReference type="RefSeq" id="XP_005535235.1">
    <property type="nucleotide sequence ID" value="XM_005535178.1"/>
</dbReference>
<gene>
    <name evidence="7" type="ORF">CYME_CMB155C</name>
</gene>
<accession>M1V6I0</accession>
<reference evidence="7 8" key="1">
    <citation type="journal article" date="2004" name="Nature">
        <title>Genome sequence of the ultrasmall unicellular red alga Cyanidioschyzon merolae 10D.</title>
        <authorList>
            <person name="Matsuzaki M."/>
            <person name="Misumi O."/>
            <person name="Shin-i T."/>
            <person name="Maruyama S."/>
            <person name="Takahara M."/>
            <person name="Miyagishima S."/>
            <person name="Mori T."/>
            <person name="Nishida K."/>
            <person name="Yagisawa F."/>
            <person name="Nishida K."/>
            <person name="Yoshida Y."/>
            <person name="Nishimura Y."/>
            <person name="Nakao S."/>
            <person name="Kobayashi T."/>
            <person name="Momoyama Y."/>
            <person name="Higashiyama T."/>
            <person name="Minoda A."/>
            <person name="Sano M."/>
            <person name="Nomoto H."/>
            <person name="Oishi K."/>
            <person name="Hayashi H."/>
            <person name="Ohta F."/>
            <person name="Nishizaka S."/>
            <person name="Haga S."/>
            <person name="Miura S."/>
            <person name="Morishita T."/>
            <person name="Kabeya Y."/>
            <person name="Terasawa K."/>
            <person name="Suzuki Y."/>
            <person name="Ishii Y."/>
            <person name="Asakawa S."/>
            <person name="Takano H."/>
            <person name="Ohta N."/>
            <person name="Kuroiwa H."/>
            <person name="Tanaka K."/>
            <person name="Shimizu N."/>
            <person name="Sugano S."/>
            <person name="Sato N."/>
            <person name="Nozaki H."/>
            <person name="Ogasawara N."/>
            <person name="Kohara Y."/>
            <person name="Kuroiwa T."/>
        </authorList>
    </citation>
    <scope>NUCLEOTIDE SEQUENCE [LARGE SCALE GENOMIC DNA]</scope>
    <source>
        <strain evidence="7 8">10D</strain>
    </source>
</reference>
<organism evidence="7 8">
    <name type="scientific">Cyanidioschyzon merolae (strain NIES-3377 / 10D)</name>
    <name type="common">Unicellular red alga</name>
    <dbReference type="NCBI Taxonomy" id="280699"/>
    <lineage>
        <taxon>Eukaryota</taxon>
        <taxon>Rhodophyta</taxon>
        <taxon>Bangiophyceae</taxon>
        <taxon>Cyanidiales</taxon>
        <taxon>Cyanidiaceae</taxon>
        <taxon>Cyanidioschyzon</taxon>
    </lineage>
</organism>
<keyword evidence="2" id="KW-0479">Metal-binding</keyword>
<dbReference type="eggNOG" id="KOG3461">
    <property type="taxonomic scope" value="Eukaryota"/>
</dbReference>
<dbReference type="GO" id="GO:0046872">
    <property type="term" value="F:metal ion binding"/>
    <property type="evidence" value="ECO:0007669"/>
    <property type="project" value="UniProtKB-KW"/>
</dbReference>
<sequence>MFVVSNSFTGSFQRTSRARASRICSSTRSTSECQGMRVLQSTLLNGDRKHEPKETKELGSGDKFPACRCWRSKKFPMCDGSHAAYNKETGDNVGPLVVSVKSGGASS</sequence>
<dbReference type="PANTHER" id="PTHR13680:SF5">
    <property type="entry name" value="CDGSH IRON-SULFUR DOMAIN-CONTAINING PROTEIN 1"/>
    <property type="match status" value="1"/>
</dbReference>
<comment type="cofactor">
    <cofactor evidence="5">
        <name>[2Fe-2S] cluster</name>
        <dbReference type="ChEBI" id="CHEBI:190135"/>
    </cofactor>
</comment>
<keyword evidence="1" id="KW-0001">2Fe-2S</keyword>
<dbReference type="GO" id="GO:0010506">
    <property type="term" value="P:regulation of autophagy"/>
    <property type="evidence" value="ECO:0007669"/>
    <property type="project" value="InterPro"/>
</dbReference>
<dbReference type="HOGENOM" id="CLU_2213667_0_0_1"/>
<dbReference type="EMBL" id="AP006484">
    <property type="protein sequence ID" value="BAM78949.1"/>
    <property type="molecule type" value="Genomic_DNA"/>
</dbReference>
<dbReference type="Gene3D" id="3.40.5.90">
    <property type="entry name" value="CDGSH iron-sulfur domain, mitoNEET-type"/>
    <property type="match status" value="1"/>
</dbReference>
<evidence type="ECO:0000256" key="1">
    <source>
        <dbReference type="ARBA" id="ARBA00022714"/>
    </source>
</evidence>
<dbReference type="AlphaFoldDB" id="M1V6I0"/>
<evidence type="ECO:0000256" key="4">
    <source>
        <dbReference type="ARBA" id="ARBA00023014"/>
    </source>
</evidence>
<dbReference type="Gramene" id="CMB155CT">
    <property type="protein sequence ID" value="CMB155CT"/>
    <property type="gene ID" value="CMB155C"/>
</dbReference>
<evidence type="ECO:0000256" key="2">
    <source>
        <dbReference type="ARBA" id="ARBA00022723"/>
    </source>
</evidence>
<dbReference type="OrthoDB" id="449252at2759"/>
<dbReference type="GeneID" id="16992357"/>
<protein>
    <submittedName>
        <fullName evidence="7">Similar to uncharacterized hematopoietic stem/progenitor cell protein</fullName>
    </submittedName>
</protein>
<evidence type="ECO:0000256" key="3">
    <source>
        <dbReference type="ARBA" id="ARBA00023004"/>
    </source>
</evidence>
<dbReference type="KEGG" id="cme:CYME_CMB155C"/>
<dbReference type="InterPro" id="IPR045131">
    <property type="entry name" value="CISD1/2"/>
</dbReference>
<reference evidence="7 8" key="2">
    <citation type="journal article" date="2007" name="BMC Biol.">
        <title>A 100%-complete sequence reveals unusually simple genomic features in the hot-spring red alga Cyanidioschyzon merolae.</title>
        <authorList>
            <person name="Nozaki H."/>
            <person name="Takano H."/>
            <person name="Misumi O."/>
            <person name="Terasawa K."/>
            <person name="Matsuzaki M."/>
            <person name="Maruyama S."/>
            <person name="Nishida K."/>
            <person name="Yagisawa F."/>
            <person name="Yoshida Y."/>
            <person name="Fujiwara T."/>
            <person name="Takio S."/>
            <person name="Tamura K."/>
            <person name="Chung S.J."/>
            <person name="Nakamura S."/>
            <person name="Kuroiwa H."/>
            <person name="Tanaka K."/>
            <person name="Sato N."/>
            <person name="Kuroiwa T."/>
        </authorList>
    </citation>
    <scope>NUCLEOTIDE SEQUENCE [LARGE SCALE GENOMIC DNA]</scope>
    <source>
        <strain evidence="7 8">10D</strain>
    </source>
</reference>
<proteinExistence type="predicted"/>
<dbReference type="GO" id="GO:0005741">
    <property type="term" value="C:mitochondrial outer membrane"/>
    <property type="evidence" value="ECO:0007669"/>
    <property type="project" value="TreeGrafter"/>
</dbReference>
<dbReference type="PANTHER" id="PTHR13680">
    <property type="entry name" value="CDGSH IRON-SULFUR DOMAIN-CONTAINING PROTEIN 1"/>
    <property type="match status" value="1"/>
</dbReference>
<dbReference type="SMR" id="M1V6I0"/>